<dbReference type="GO" id="GO:0030153">
    <property type="term" value="P:bacteriocin immunity"/>
    <property type="evidence" value="ECO:0007669"/>
    <property type="project" value="InterPro"/>
</dbReference>
<evidence type="ECO:0000313" key="5">
    <source>
        <dbReference type="Proteomes" id="UP001138672"/>
    </source>
</evidence>
<accession>A0A9X1CA11</accession>
<keyword evidence="1" id="KW-1133">Transmembrane helix</keyword>
<protein>
    <recommendedName>
        <fullName evidence="2">Uncharacterized protein YyaB-like PH domain-containing protein</fullName>
    </recommendedName>
</protein>
<gene>
    <name evidence="3" type="ORF">J2Z56_003210</name>
    <name evidence="4" type="ORF">J2Z57_003256</name>
</gene>
<dbReference type="InterPro" id="IPR009589">
    <property type="entry name" value="PH_YyaB-like"/>
</dbReference>
<evidence type="ECO:0000259" key="2">
    <source>
        <dbReference type="Pfam" id="PF06713"/>
    </source>
</evidence>
<dbReference type="EMBL" id="JAGGJQ010000010">
    <property type="protein sequence ID" value="MBP1841278.1"/>
    <property type="molecule type" value="Genomic_DNA"/>
</dbReference>
<sequence length="142" mass="16133">MKTYTSKFGSTLMLFLTFLFGGILVFMIYQDEPLKAILSTGGILMLIYLFILYLNFSTLYTITDTGILIVKCSFLYHQRFDIHKIKSVAKTNTLMSSPAPSLDRLELTYGKYNTIVISPKNKIAFVSQLVKINPNIENKIVT</sequence>
<evidence type="ECO:0000313" key="4">
    <source>
        <dbReference type="EMBL" id="MDQ0336799.1"/>
    </source>
</evidence>
<reference evidence="3" key="1">
    <citation type="submission" date="2021-03" db="EMBL/GenBank/DDBJ databases">
        <title>Genomic Encyclopedia of Type Strains, Phase IV (KMG-IV): sequencing the most valuable type-strain genomes for metagenomic binning, comparative biology and taxonomic classification.</title>
        <authorList>
            <person name="Goeker M."/>
        </authorList>
    </citation>
    <scope>NUCLEOTIDE SEQUENCE</scope>
    <source>
        <strain evidence="3">DSM 15523</strain>
        <strain evidence="4 6">DSM 16476</strain>
    </source>
</reference>
<dbReference type="OrthoDB" id="1261156at2"/>
<evidence type="ECO:0000256" key="1">
    <source>
        <dbReference type="SAM" id="Phobius"/>
    </source>
</evidence>
<dbReference type="Pfam" id="PF06713">
    <property type="entry name" value="bPH_4"/>
    <property type="match status" value="1"/>
</dbReference>
<feature type="domain" description="Uncharacterized protein YyaB-like PH" evidence="2">
    <location>
        <begin position="58"/>
        <end position="133"/>
    </location>
</feature>
<comment type="caution">
    <text evidence="3">The sequence shown here is derived from an EMBL/GenBank/DDBJ whole genome shotgun (WGS) entry which is preliminary data.</text>
</comment>
<dbReference type="Proteomes" id="UP001231587">
    <property type="component" value="Unassembled WGS sequence"/>
</dbReference>
<evidence type="ECO:0000313" key="6">
    <source>
        <dbReference type="Proteomes" id="UP001231587"/>
    </source>
</evidence>
<dbReference type="EMBL" id="JAUSUU010000011">
    <property type="protein sequence ID" value="MDQ0336799.1"/>
    <property type="molecule type" value="Genomic_DNA"/>
</dbReference>
<keyword evidence="1" id="KW-0812">Transmembrane</keyword>
<feature type="transmembrane region" description="Helical" evidence="1">
    <location>
        <begin position="12"/>
        <end position="30"/>
    </location>
</feature>
<name>A0A9X1CA11_9FLAO</name>
<dbReference type="Proteomes" id="UP001138672">
    <property type="component" value="Unassembled WGS sequence"/>
</dbReference>
<organism evidence="3 5">
    <name type="scientific">Formosa algae</name>
    <dbReference type="NCBI Taxonomy" id="225843"/>
    <lineage>
        <taxon>Bacteria</taxon>
        <taxon>Pseudomonadati</taxon>
        <taxon>Bacteroidota</taxon>
        <taxon>Flavobacteriia</taxon>
        <taxon>Flavobacteriales</taxon>
        <taxon>Flavobacteriaceae</taxon>
        <taxon>Formosa</taxon>
    </lineage>
</organism>
<keyword evidence="1" id="KW-0472">Membrane</keyword>
<feature type="transmembrane region" description="Helical" evidence="1">
    <location>
        <begin position="36"/>
        <end position="56"/>
    </location>
</feature>
<dbReference type="RefSeq" id="WP_057781435.1">
    <property type="nucleotide sequence ID" value="NZ_JAGGJQ010000010.1"/>
</dbReference>
<dbReference type="AlphaFoldDB" id="A0A9X1CA11"/>
<proteinExistence type="predicted"/>
<evidence type="ECO:0000313" key="3">
    <source>
        <dbReference type="EMBL" id="MBP1841278.1"/>
    </source>
</evidence>
<keyword evidence="6" id="KW-1185">Reference proteome</keyword>